<reference evidence="2 3" key="1">
    <citation type="submission" date="2019-11" db="EMBL/GenBank/DDBJ databases">
        <title>Draft Genome Sequences of Six Type Strains of the Genus Massilia.</title>
        <authorList>
            <person name="Miess H."/>
            <person name="Frediansyah A."/>
            <person name="Goeker M."/>
            <person name="Gross H."/>
        </authorList>
    </citation>
    <scope>NUCLEOTIDE SEQUENCE [LARGE SCALE GENOMIC DNA]</scope>
    <source>
        <strain evidence="2 3">DSM 17513</strain>
    </source>
</reference>
<dbReference type="EMBL" id="WNWM01000002">
    <property type="protein sequence ID" value="MUI14293.1"/>
    <property type="molecule type" value="Genomic_DNA"/>
</dbReference>
<protein>
    <submittedName>
        <fullName evidence="2">Cytochrome-c oxidase</fullName>
    </submittedName>
</protein>
<gene>
    <name evidence="2" type="ORF">GJV26_17770</name>
</gene>
<evidence type="ECO:0000313" key="2">
    <source>
        <dbReference type="EMBL" id="MUI14293.1"/>
    </source>
</evidence>
<evidence type="ECO:0000256" key="1">
    <source>
        <dbReference type="SAM" id="Phobius"/>
    </source>
</evidence>
<dbReference type="OrthoDB" id="9808748at2"/>
<dbReference type="SUPFAM" id="SSF81442">
    <property type="entry name" value="Cytochrome c oxidase subunit I-like"/>
    <property type="match status" value="1"/>
</dbReference>
<dbReference type="Gene3D" id="1.20.210.10">
    <property type="entry name" value="Cytochrome c oxidase-like, subunit I domain"/>
    <property type="match status" value="1"/>
</dbReference>
<feature type="transmembrane region" description="Helical" evidence="1">
    <location>
        <begin position="51"/>
        <end position="70"/>
    </location>
</feature>
<keyword evidence="1" id="KW-0812">Transmembrane</keyword>
<keyword evidence="1" id="KW-1133">Transmembrane helix</keyword>
<name>A0A6I3XIN8_9BURK</name>
<feature type="transmembrane region" description="Helical" evidence="1">
    <location>
        <begin position="18"/>
        <end position="39"/>
    </location>
</feature>
<dbReference type="AlphaFoldDB" id="A0A6I3XIN8"/>
<dbReference type="Proteomes" id="UP000431684">
    <property type="component" value="Unassembled WGS sequence"/>
</dbReference>
<accession>A0A6I3XIN8</accession>
<feature type="transmembrane region" description="Helical" evidence="1">
    <location>
        <begin position="108"/>
        <end position="132"/>
    </location>
</feature>
<comment type="caution">
    <text evidence="2">The sequence shown here is derived from an EMBL/GenBank/DDBJ whole genome shotgun (WGS) entry which is preliminary data.</text>
</comment>
<proteinExistence type="predicted"/>
<keyword evidence="3" id="KW-1185">Reference proteome</keyword>
<sequence>MRTEHSARQQKTVQPGIVWLKLAVSYLVIGVAMGIAMGASHDFTLRPVHAHVNLLGWTTLALSGIIYTVFPQAGSTKLARVHFWLLNGALPVMMGSLAYILLTSDMQILPALVISEIAAAVSILALTANIFLNLEAKKEEKTGNGAQLKPAGF</sequence>
<dbReference type="InterPro" id="IPR036927">
    <property type="entry name" value="Cyt_c_oxase-like_su1_sf"/>
</dbReference>
<feature type="transmembrane region" description="Helical" evidence="1">
    <location>
        <begin position="82"/>
        <end position="102"/>
    </location>
</feature>
<evidence type="ECO:0000313" key="3">
    <source>
        <dbReference type="Proteomes" id="UP000431684"/>
    </source>
</evidence>
<dbReference type="RefSeq" id="WP_155710001.1">
    <property type="nucleotide sequence ID" value="NZ_BMWU01000002.1"/>
</dbReference>
<organism evidence="2 3">
    <name type="scientific">Pseudoduganella dura</name>
    <dbReference type="NCBI Taxonomy" id="321982"/>
    <lineage>
        <taxon>Bacteria</taxon>
        <taxon>Pseudomonadati</taxon>
        <taxon>Pseudomonadota</taxon>
        <taxon>Betaproteobacteria</taxon>
        <taxon>Burkholderiales</taxon>
        <taxon>Oxalobacteraceae</taxon>
        <taxon>Telluria group</taxon>
        <taxon>Pseudoduganella</taxon>
    </lineage>
</organism>
<keyword evidence="1" id="KW-0472">Membrane</keyword>